<dbReference type="EMBL" id="CP045737">
    <property type="protein sequence ID" value="QGG40631.1"/>
    <property type="molecule type" value="Genomic_DNA"/>
</dbReference>
<feature type="domain" description="ABC3 transporter permease C-terminal" evidence="7">
    <location>
        <begin position="269"/>
        <end position="388"/>
    </location>
</feature>
<evidence type="ECO:0000256" key="1">
    <source>
        <dbReference type="ARBA" id="ARBA00004651"/>
    </source>
</evidence>
<feature type="transmembrane region" description="Helical" evidence="6">
    <location>
        <begin position="312"/>
        <end position="336"/>
    </location>
</feature>
<evidence type="ECO:0000256" key="4">
    <source>
        <dbReference type="ARBA" id="ARBA00022989"/>
    </source>
</evidence>
<dbReference type="AlphaFoldDB" id="A0A5Q2MG27"/>
<protein>
    <submittedName>
        <fullName evidence="8">FtsX-like permease family protein</fullName>
    </submittedName>
</protein>
<feature type="transmembrane region" description="Helical" evidence="6">
    <location>
        <begin position="770"/>
        <end position="797"/>
    </location>
</feature>
<gene>
    <name evidence="8" type="ORF">GEV26_04215</name>
</gene>
<dbReference type="Pfam" id="PF02687">
    <property type="entry name" value="FtsX"/>
    <property type="match status" value="1"/>
</dbReference>
<accession>A0A5Q2MG27</accession>
<proteinExistence type="predicted"/>
<sequence length="840" mass="84740">MIQLAIRMARHRLTSLVAIACAALGGAALVTATGVLTESGLRSHAPVGRLAGAEIVVTAPQSVSASESIPAVLPERNRIPRDLAAGLAEVPGVRHVVGDVSFPAALLTADGPVATSDDPRTAGHGWSSVRLLGRHSTNGSAPVGTDQVALGSAAAAAADVSVGDDVEISTAGGAARTHRVAAIVDGGGDELFFSDAAAAAIREAGGSGTTADLVGLDVAPGSVDTVADAVREQLGGSGLEVSTGADRGDTAAPDVTAARGTLLLVAGSLGGIVVMLVGFVVTGAVTVSVAGQRRALALMRSIGATPRQVRTLVAGETSATAAIAAVPGIVLGYLLAGQLGGLLRATDILPPSLPLTYGPLPAVAGVVSMVVVAQLAARAAAWRPSRMPTVDAMVESSSEARVPSRLRERIGLLVLLGAVGLSAAPVLLVSDIGAAMTSTAGIVAAIGLAVAAPALLRRASDAVGGRIPDRVSAPTWLAVTNMRVFTTRFAGVITASAMLMIFTLTYAISQTTLVRASADSVRDATTAELRITGDGLGGVPADLAEQVRELDGVRAAAPMSTTSVVWPHEVLGDTEVEAEPAMVLDPEAPGVLDLDVQRGSLADLEGDTIAVGAGAADARDAQVGRTVSLTLGDGTEVRPRVVAVYDRQLGLGSVVLSRDLALQHTTSGLDHSLLVRTDDTSEARASLATLAATRPGLEVETTTVDSHESIAAQGMLLNVATIAVLLGYLALTISNRIVAVTTQRRGEIAALRTAGATRAQVLGTTRRESLIAAGVAVGAALAVSALPLVFLGIGFLGRPWPSAPIWLVPSTAALVVGLIVVSVELPTRYLLRSSPTATGR</sequence>
<keyword evidence="3 6" id="KW-0812">Transmembrane</keyword>
<evidence type="ECO:0000256" key="5">
    <source>
        <dbReference type="ARBA" id="ARBA00023136"/>
    </source>
</evidence>
<evidence type="ECO:0000256" key="6">
    <source>
        <dbReference type="SAM" id="Phobius"/>
    </source>
</evidence>
<keyword evidence="9" id="KW-1185">Reference proteome</keyword>
<evidence type="ECO:0000256" key="2">
    <source>
        <dbReference type="ARBA" id="ARBA00022475"/>
    </source>
</evidence>
<feature type="transmembrane region" description="Helical" evidence="6">
    <location>
        <begin position="803"/>
        <end position="823"/>
    </location>
</feature>
<feature type="transmembrane region" description="Helical" evidence="6">
    <location>
        <begin position="710"/>
        <end position="731"/>
    </location>
</feature>
<dbReference type="Proteomes" id="UP000392064">
    <property type="component" value="Chromosome"/>
</dbReference>
<keyword evidence="2" id="KW-1003">Cell membrane</keyword>
<dbReference type="InterPro" id="IPR038766">
    <property type="entry name" value="Membrane_comp_ABC_pdt"/>
</dbReference>
<organism evidence="8 9">
    <name type="scientific">Aeromicrobium yanjiei</name>
    <dbReference type="NCBI Taxonomy" id="2662028"/>
    <lineage>
        <taxon>Bacteria</taxon>
        <taxon>Bacillati</taxon>
        <taxon>Actinomycetota</taxon>
        <taxon>Actinomycetes</taxon>
        <taxon>Propionibacteriales</taxon>
        <taxon>Nocardioidaceae</taxon>
        <taxon>Aeromicrobium</taxon>
    </lineage>
</organism>
<feature type="transmembrane region" description="Helical" evidence="6">
    <location>
        <begin position="434"/>
        <end position="456"/>
    </location>
</feature>
<feature type="transmembrane region" description="Helical" evidence="6">
    <location>
        <begin position="489"/>
        <end position="508"/>
    </location>
</feature>
<keyword evidence="5 6" id="KW-0472">Membrane</keyword>
<name>A0A5Q2MG27_9ACTN</name>
<dbReference type="GO" id="GO:0005886">
    <property type="term" value="C:plasma membrane"/>
    <property type="evidence" value="ECO:0007669"/>
    <property type="project" value="UniProtKB-SubCell"/>
</dbReference>
<feature type="transmembrane region" description="Helical" evidence="6">
    <location>
        <begin position="410"/>
        <end position="428"/>
    </location>
</feature>
<feature type="transmembrane region" description="Helical" evidence="6">
    <location>
        <begin position="356"/>
        <end position="377"/>
    </location>
</feature>
<comment type="subcellular location">
    <subcellularLocation>
        <location evidence="1">Cell membrane</location>
        <topology evidence="1">Multi-pass membrane protein</topology>
    </subcellularLocation>
</comment>
<evidence type="ECO:0000259" key="7">
    <source>
        <dbReference type="Pfam" id="PF02687"/>
    </source>
</evidence>
<dbReference type="RefSeq" id="WP_153651902.1">
    <property type="nucleotide sequence ID" value="NZ_CP045737.1"/>
</dbReference>
<evidence type="ECO:0000313" key="9">
    <source>
        <dbReference type="Proteomes" id="UP000392064"/>
    </source>
</evidence>
<keyword evidence="4 6" id="KW-1133">Transmembrane helix</keyword>
<dbReference type="PANTHER" id="PTHR30287">
    <property type="entry name" value="MEMBRANE COMPONENT OF PREDICTED ABC SUPERFAMILY METABOLITE UPTAKE TRANSPORTER"/>
    <property type="match status" value="1"/>
</dbReference>
<dbReference type="PANTHER" id="PTHR30287:SF1">
    <property type="entry name" value="INNER MEMBRANE PROTEIN"/>
    <property type="match status" value="1"/>
</dbReference>
<evidence type="ECO:0000256" key="3">
    <source>
        <dbReference type="ARBA" id="ARBA00022692"/>
    </source>
</evidence>
<reference evidence="8 9" key="1">
    <citation type="submission" date="2019-11" db="EMBL/GenBank/DDBJ databases">
        <authorList>
            <person name="Li J."/>
        </authorList>
    </citation>
    <scope>NUCLEOTIDE SEQUENCE [LARGE SCALE GENOMIC DNA]</scope>
    <source>
        <strain evidence="8 9">MF47</strain>
    </source>
</reference>
<feature type="transmembrane region" description="Helical" evidence="6">
    <location>
        <begin position="262"/>
        <end position="291"/>
    </location>
</feature>
<dbReference type="KEGG" id="aef:GEV26_04215"/>
<evidence type="ECO:0000313" key="8">
    <source>
        <dbReference type="EMBL" id="QGG40631.1"/>
    </source>
</evidence>
<dbReference type="InterPro" id="IPR003838">
    <property type="entry name" value="ABC3_permease_C"/>
</dbReference>